<dbReference type="AlphaFoldDB" id="A0A918FF16"/>
<feature type="compositionally biased region" description="Basic and acidic residues" evidence="1">
    <location>
        <begin position="81"/>
        <end position="96"/>
    </location>
</feature>
<dbReference type="Proteomes" id="UP000658320">
    <property type="component" value="Unassembled WGS sequence"/>
</dbReference>
<organism evidence="2 3">
    <name type="scientific">Streptomyces aurantiogriseus</name>
    <dbReference type="NCBI Taxonomy" id="66870"/>
    <lineage>
        <taxon>Bacteria</taxon>
        <taxon>Bacillati</taxon>
        <taxon>Actinomycetota</taxon>
        <taxon>Actinomycetes</taxon>
        <taxon>Kitasatosporales</taxon>
        <taxon>Streptomycetaceae</taxon>
        <taxon>Streptomyces</taxon>
    </lineage>
</organism>
<accession>A0A918FF16</accession>
<comment type="caution">
    <text evidence="2">The sequence shown here is derived from an EMBL/GenBank/DDBJ whole genome shotgun (WGS) entry which is preliminary data.</text>
</comment>
<dbReference type="EMBL" id="BMSX01000014">
    <property type="protein sequence ID" value="GGR33442.1"/>
    <property type="molecule type" value="Genomic_DNA"/>
</dbReference>
<proteinExistence type="predicted"/>
<reference evidence="2" key="1">
    <citation type="journal article" date="2014" name="Int. J. Syst. Evol. Microbiol.">
        <title>Complete genome sequence of Corynebacterium casei LMG S-19264T (=DSM 44701T), isolated from a smear-ripened cheese.</title>
        <authorList>
            <consortium name="US DOE Joint Genome Institute (JGI-PGF)"/>
            <person name="Walter F."/>
            <person name="Albersmeier A."/>
            <person name="Kalinowski J."/>
            <person name="Ruckert C."/>
        </authorList>
    </citation>
    <scope>NUCLEOTIDE SEQUENCE</scope>
    <source>
        <strain evidence="2">JCM 4346</strain>
    </source>
</reference>
<evidence type="ECO:0000313" key="2">
    <source>
        <dbReference type="EMBL" id="GGR33442.1"/>
    </source>
</evidence>
<name>A0A918FF16_9ACTN</name>
<reference evidence="2" key="2">
    <citation type="submission" date="2020-09" db="EMBL/GenBank/DDBJ databases">
        <authorList>
            <person name="Sun Q."/>
            <person name="Ohkuma M."/>
        </authorList>
    </citation>
    <scope>NUCLEOTIDE SEQUENCE</scope>
    <source>
        <strain evidence="2">JCM 4346</strain>
    </source>
</reference>
<feature type="region of interest" description="Disordered" evidence="1">
    <location>
        <begin position="1"/>
        <end position="128"/>
    </location>
</feature>
<evidence type="ECO:0000313" key="3">
    <source>
        <dbReference type="Proteomes" id="UP000658320"/>
    </source>
</evidence>
<keyword evidence="3" id="KW-1185">Reference proteome</keyword>
<protein>
    <submittedName>
        <fullName evidence="2">Uncharacterized protein</fullName>
    </submittedName>
</protein>
<evidence type="ECO:0000256" key="1">
    <source>
        <dbReference type="SAM" id="MobiDB-lite"/>
    </source>
</evidence>
<gene>
    <name evidence="2" type="ORF">GCM10010251_57150</name>
</gene>
<sequence>MAVAAERSPEGAVVPVTDGCGGIPEEDLPRVSDTGRRGTHARTPPAQSVLAGDDGLRTAVRGGRGTGRLAHGVRPAAAGVVHREHARGPLQTRDRAGPGQPPGTSSVRKAGGLVEADSRRDVESPRSYGLQKYSVIGESWLCNVFASG</sequence>
<feature type="compositionally biased region" description="Basic and acidic residues" evidence="1">
    <location>
        <begin position="27"/>
        <end position="36"/>
    </location>
</feature>